<dbReference type="InterPro" id="IPR003602">
    <property type="entry name" value="Topo_IA_DNA-bd_dom"/>
</dbReference>
<dbReference type="Pfam" id="PF01751">
    <property type="entry name" value="Toprim"/>
    <property type="match status" value="1"/>
</dbReference>
<evidence type="ECO:0000256" key="5">
    <source>
        <dbReference type="ARBA" id="ARBA00023029"/>
    </source>
</evidence>
<dbReference type="PRINTS" id="PR00417">
    <property type="entry name" value="PRTPISMRASEI"/>
</dbReference>
<comment type="caution">
    <text evidence="12">The sequence shown here is derived from an EMBL/GenBank/DDBJ whole genome shotgun (WGS) entry which is preliminary data.</text>
</comment>
<evidence type="ECO:0000256" key="2">
    <source>
        <dbReference type="ARBA" id="ARBA00009446"/>
    </source>
</evidence>
<keyword evidence="3" id="KW-0479">Metal-binding</keyword>
<feature type="region of interest" description="Disordered" evidence="9">
    <location>
        <begin position="861"/>
        <end position="881"/>
    </location>
</feature>
<dbReference type="Proteomes" id="UP001501410">
    <property type="component" value="Unassembled WGS sequence"/>
</dbReference>
<feature type="site" description="Interaction with DNA" evidence="8">
    <location>
        <position position="33"/>
    </location>
</feature>
<evidence type="ECO:0000256" key="3">
    <source>
        <dbReference type="ARBA" id="ARBA00022723"/>
    </source>
</evidence>
<dbReference type="CDD" id="cd03363">
    <property type="entry name" value="TOPRIM_TopoIA_TopoI"/>
    <property type="match status" value="1"/>
</dbReference>
<evidence type="ECO:0000259" key="11">
    <source>
        <dbReference type="PROSITE" id="PS52039"/>
    </source>
</evidence>
<comment type="caution">
    <text evidence="8">Lacks conserved residue(s) required for the propagation of feature annotation.</text>
</comment>
<accession>A0ABP8MCD6</accession>
<keyword evidence="5 8" id="KW-0799">Topoisomerase</keyword>
<feature type="compositionally biased region" description="Basic residues" evidence="9">
    <location>
        <begin position="869"/>
        <end position="881"/>
    </location>
</feature>
<dbReference type="InterPro" id="IPR003601">
    <property type="entry name" value="Topo_IA_2"/>
</dbReference>
<dbReference type="InterPro" id="IPR005733">
    <property type="entry name" value="TopoI_bac-type"/>
</dbReference>
<dbReference type="PROSITE" id="PS00396">
    <property type="entry name" value="TOPO_IA_1"/>
    <property type="match status" value="1"/>
</dbReference>
<dbReference type="Gene3D" id="3.40.50.140">
    <property type="match status" value="1"/>
</dbReference>
<dbReference type="Pfam" id="PF13368">
    <property type="entry name" value="Toprim_C_rpt"/>
    <property type="match status" value="2"/>
</dbReference>
<dbReference type="PROSITE" id="PS52039">
    <property type="entry name" value="TOPO_IA_2"/>
    <property type="match status" value="1"/>
</dbReference>
<protein>
    <recommendedName>
        <fullName evidence="8">DNA topoisomerase 1</fullName>
        <ecNumber evidence="8">5.6.2.1</ecNumber>
    </recommendedName>
    <alternativeName>
        <fullName evidence="8">DNA topoisomerase I</fullName>
    </alternativeName>
</protein>
<feature type="domain" description="Toprim" evidence="10">
    <location>
        <begin position="3"/>
        <end position="113"/>
    </location>
</feature>
<dbReference type="PROSITE" id="PS50880">
    <property type="entry name" value="TOPRIM"/>
    <property type="match status" value="1"/>
</dbReference>
<keyword evidence="6 8" id="KW-0238">DNA-binding</keyword>
<feature type="domain" description="Topo IA-type catalytic" evidence="11">
    <location>
        <begin position="129"/>
        <end position="580"/>
    </location>
</feature>
<evidence type="ECO:0000256" key="8">
    <source>
        <dbReference type="HAMAP-Rule" id="MF_00952"/>
    </source>
</evidence>
<dbReference type="HAMAP" id="MF_00952">
    <property type="entry name" value="Topoisom_1_prok"/>
    <property type="match status" value="1"/>
</dbReference>
<proteinExistence type="inferred from homology"/>
<evidence type="ECO:0000256" key="7">
    <source>
        <dbReference type="ARBA" id="ARBA00023235"/>
    </source>
</evidence>
<comment type="similarity">
    <text evidence="2 8">Belongs to the type IA topoisomerase family.</text>
</comment>
<dbReference type="PANTHER" id="PTHR42785:SF1">
    <property type="entry name" value="DNA TOPOISOMERASE"/>
    <property type="match status" value="1"/>
</dbReference>
<dbReference type="InterPro" id="IPR013824">
    <property type="entry name" value="Topo_IA_cen_sub1"/>
</dbReference>
<feature type="site" description="Interaction with DNA" evidence="8">
    <location>
        <position position="292"/>
    </location>
</feature>
<dbReference type="InterPro" id="IPR023405">
    <property type="entry name" value="Topo_IA_core_domain"/>
</dbReference>
<keyword evidence="13" id="KW-1185">Reference proteome</keyword>
<evidence type="ECO:0000259" key="10">
    <source>
        <dbReference type="PROSITE" id="PS50880"/>
    </source>
</evidence>
<reference evidence="13" key="1">
    <citation type="journal article" date="2019" name="Int. J. Syst. Evol. Microbiol.">
        <title>The Global Catalogue of Microorganisms (GCM) 10K type strain sequencing project: providing services to taxonomists for standard genome sequencing and annotation.</title>
        <authorList>
            <consortium name="The Broad Institute Genomics Platform"/>
            <consortium name="The Broad Institute Genome Sequencing Center for Infectious Disease"/>
            <person name="Wu L."/>
            <person name="Ma J."/>
        </authorList>
    </citation>
    <scope>NUCLEOTIDE SEQUENCE [LARGE SCALE GENOMIC DNA]</scope>
    <source>
        <strain evidence="13">JCM 31921</strain>
    </source>
</reference>
<feature type="site" description="Interaction with DNA" evidence="8">
    <location>
        <position position="143"/>
    </location>
</feature>
<dbReference type="Gene3D" id="2.70.20.10">
    <property type="entry name" value="Topoisomerase I, domain 3"/>
    <property type="match status" value="1"/>
</dbReference>
<name>A0ABP8MCD6_9BACT</name>
<dbReference type="InterPro" id="IPR013825">
    <property type="entry name" value="Topo_IA_cen_sub2"/>
</dbReference>
<dbReference type="PANTHER" id="PTHR42785">
    <property type="entry name" value="DNA TOPOISOMERASE, TYPE IA, CORE"/>
    <property type="match status" value="1"/>
</dbReference>
<dbReference type="Gene3D" id="1.10.290.10">
    <property type="entry name" value="Topoisomerase I, domain 4"/>
    <property type="match status" value="1"/>
</dbReference>
<dbReference type="SMART" id="SM00493">
    <property type="entry name" value="TOPRIM"/>
    <property type="match status" value="1"/>
</dbReference>
<dbReference type="InterPro" id="IPR013497">
    <property type="entry name" value="Topo_IA_cen"/>
</dbReference>
<evidence type="ECO:0000256" key="4">
    <source>
        <dbReference type="ARBA" id="ARBA00022842"/>
    </source>
</evidence>
<evidence type="ECO:0000256" key="1">
    <source>
        <dbReference type="ARBA" id="ARBA00000213"/>
    </source>
</evidence>
<evidence type="ECO:0000256" key="9">
    <source>
        <dbReference type="SAM" id="MobiDB-lite"/>
    </source>
</evidence>
<comment type="function">
    <text evidence="8">Releases the supercoiling and torsional tension of DNA, which is introduced during the DNA replication and transcription, by transiently cleaving and rejoining one strand of the DNA duplex. Introduces a single-strand break via transesterification at a target site in duplex DNA. The scissile phosphodiester is attacked by the catalytic tyrosine of the enzyme, resulting in the formation of a DNA-(5'-phosphotyrosyl)-enzyme intermediate and the expulsion of a 3'-OH DNA strand. The free DNA strand then undergoes passage around the unbroken strand, thus removing DNA supercoils. Finally, in the religation step, the DNA 3'-OH attacks the covalent intermediate to expel the active-site tyrosine and restore the DNA phosphodiester backbone.</text>
</comment>
<dbReference type="InterPro" id="IPR028612">
    <property type="entry name" value="Topoisom_1_IA"/>
</dbReference>
<dbReference type="Gene3D" id="1.10.460.10">
    <property type="entry name" value="Topoisomerase I, domain 2"/>
    <property type="match status" value="1"/>
</dbReference>
<dbReference type="RefSeq" id="WP_344821538.1">
    <property type="nucleotide sequence ID" value="NZ_BAABEZ010000001.1"/>
</dbReference>
<dbReference type="InterPro" id="IPR006171">
    <property type="entry name" value="TOPRIM_dom"/>
</dbReference>
<dbReference type="SMART" id="SM00436">
    <property type="entry name" value="TOP1Bc"/>
    <property type="match status" value="1"/>
</dbReference>
<evidence type="ECO:0000313" key="13">
    <source>
        <dbReference type="Proteomes" id="UP001501410"/>
    </source>
</evidence>
<keyword evidence="4" id="KW-0460">Magnesium</keyword>
<feature type="region of interest" description="Interaction with DNA" evidence="8">
    <location>
        <begin position="165"/>
        <end position="170"/>
    </location>
</feature>
<comment type="catalytic activity">
    <reaction evidence="1 8">
        <text>ATP-independent breakage of single-stranded DNA, followed by passage and rejoining.</text>
        <dbReference type="EC" id="5.6.2.1"/>
    </reaction>
</comment>
<dbReference type="Pfam" id="PF01131">
    <property type="entry name" value="Topoisom_bac"/>
    <property type="match status" value="1"/>
</dbReference>
<feature type="site" description="Interaction with DNA" evidence="8">
    <location>
        <position position="480"/>
    </location>
</feature>
<dbReference type="EMBL" id="BAABEZ010000001">
    <property type="protein sequence ID" value="GAA4448352.1"/>
    <property type="molecule type" value="Genomic_DNA"/>
</dbReference>
<feature type="site" description="Interaction with DNA" evidence="8">
    <location>
        <position position="155"/>
    </location>
</feature>
<dbReference type="InterPro" id="IPR013826">
    <property type="entry name" value="Topo_IA_cen_sub3"/>
</dbReference>
<feature type="active site" description="O-(5'-phospho-DNA)-tyrosine intermediate" evidence="8">
    <location>
        <position position="290"/>
    </location>
</feature>
<dbReference type="InterPro" id="IPR023406">
    <property type="entry name" value="Topo_IA_AS"/>
</dbReference>
<feature type="site" description="Interaction with DNA" evidence="8">
    <location>
        <position position="139"/>
    </location>
</feature>
<dbReference type="NCBIfam" id="TIGR01051">
    <property type="entry name" value="topA_bact"/>
    <property type="match status" value="1"/>
</dbReference>
<dbReference type="CDD" id="cd00186">
    <property type="entry name" value="TOP1Ac"/>
    <property type="match status" value="1"/>
</dbReference>
<evidence type="ECO:0000313" key="12">
    <source>
        <dbReference type="EMBL" id="GAA4448352.1"/>
    </source>
</evidence>
<dbReference type="InterPro" id="IPR000380">
    <property type="entry name" value="Topo_IA"/>
</dbReference>
<evidence type="ECO:0000256" key="6">
    <source>
        <dbReference type="ARBA" id="ARBA00023125"/>
    </source>
</evidence>
<dbReference type="InterPro" id="IPR034149">
    <property type="entry name" value="TOPRIM_TopoI"/>
</dbReference>
<dbReference type="InterPro" id="IPR025589">
    <property type="entry name" value="Toprim_C_rpt"/>
</dbReference>
<dbReference type="SMART" id="SM00437">
    <property type="entry name" value="TOP1Ac"/>
    <property type="match status" value="1"/>
</dbReference>
<feature type="site" description="Interaction with DNA" evidence="8">
    <location>
        <position position="140"/>
    </location>
</feature>
<gene>
    <name evidence="8 12" type="primary">topA</name>
    <name evidence="12" type="ORF">GCM10023092_00740</name>
</gene>
<organism evidence="12 13">
    <name type="scientific">Rurimicrobium arvi</name>
    <dbReference type="NCBI Taxonomy" id="2049916"/>
    <lineage>
        <taxon>Bacteria</taxon>
        <taxon>Pseudomonadati</taxon>
        <taxon>Bacteroidota</taxon>
        <taxon>Chitinophagia</taxon>
        <taxon>Chitinophagales</taxon>
        <taxon>Chitinophagaceae</taxon>
        <taxon>Rurimicrobium</taxon>
    </lineage>
</organism>
<keyword evidence="7 8" id="KW-0413">Isomerase</keyword>
<comment type="subunit">
    <text evidence="8">Monomer.</text>
</comment>
<sequence length="881" mass="99437">MAKNLLIVESPAKAKTIEKILGSDFQVKSCFGHIRDLVKEDMGIDVHNGFKPKYTVSPDKTKVVSELKSLARKSQEVWLATDEDREGEAISWHLCDEMGLNPATTKRIVFHEITKPAIRKAIETPRTVDMNLVNAQQARRVLDRLVGFEISPILWRKMSMQKNLSAGRVQSVAVKLIVEREREINHFKVASVYKVEAWFKAQDINGREVLFKAAGPEKLADEQSAHAFLQSCVDAAYNVSDIQVKPAKRTPAAPFTTSTLQQEAGRKLGYPVARTMRLAQSLYENGYITYMRTDSVNLSETALEGAEVAIKKIYGDQYHKRRKYQTKNESAQEAHEAIRPTDMELMHVEESDAARLYELIWKRTMASQMADAAFERTVAKIDISTNREQLTASGEVLMFDGFLKVYMEDKDDDAESDEHNGMLPPLKQGQQLPFVEMKATQRFSRPAPRYTEASLVKKLEELGIGRPSTYAPTISTIQQRGYVEKRDKEGVKRQFGTLTLHADNRISQHTAEENTGAEKNKLFPSDLGMVVTDFLSENFERIMDYGFTAKIEEEFDEIANGKVIWNKMIGDFYKPFHHQVEHTMETAGRIKGERVLGTDPGSGKPVVARLGRFGPMVQIGNIEDEEKPKFATIKTNQSIETITFDEAMDLFKLPLSLGLYQDKEVVIGAGRFGPYVKWDEQFISIPKGEDPLSVDMDRAIEIINEKQQADAPIGYYKGEPVSKGKGRFGPFLKWGDLFINVPRAYNFDNLSQNDIDELISKKLEKEANRYIQQWESDKIALENGRWGPFIRFGKLMLKLGRNEAGEKYTEDDLRALSLEEVKKMITDQIPDAFEKKTKKAAVKKAAATGATKKVTVKKAAAKKAASATPKKKAVATKKTKE</sequence>
<dbReference type="SUPFAM" id="SSF56712">
    <property type="entry name" value="Prokaryotic type I DNA topoisomerase"/>
    <property type="match status" value="1"/>
</dbReference>
<dbReference type="EC" id="5.6.2.1" evidence="8"/>